<keyword evidence="1" id="KW-0812">Transmembrane</keyword>
<protein>
    <submittedName>
        <fullName evidence="2">Uncharacterized protein</fullName>
    </submittedName>
</protein>
<dbReference type="EMBL" id="JABBWK010000034">
    <property type="protein sequence ID" value="KAG1899094.1"/>
    <property type="molecule type" value="Genomic_DNA"/>
</dbReference>
<dbReference type="AlphaFoldDB" id="A0AAD4E3K4"/>
<accession>A0AAD4E3K4</accession>
<feature type="transmembrane region" description="Helical" evidence="1">
    <location>
        <begin position="22"/>
        <end position="39"/>
    </location>
</feature>
<reference evidence="2" key="1">
    <citation type="journal article" date="2020" name="New Phytol.">
        <title>Comparative genomics reveals dynamic genome evolution in host specialist ectomycorrhizal fungi.</title>
        <authorList>
            <person name="Lofgren L.A."/>
            <person name="Nguyen N.H."/>
            <person name="Vilgalys R."/>
            <person name="Ruytinx J."/>
            <person name="Liao H.L."/>
            <person name="Branco S."/>
            <person name="Kuo A."/>
            <person name="LaButti K."/>
            <person name="Lipzen A."/>
            <person name="Andreopoulos W."/>
            <person name="Pangilinan J."/>
            <person name="Riley R."/>
            <person name="Hundley H."/>
            <person name="Na H."/>
            <person name="Barry K."/>
            <person name="Grigoriev I.V."/>
            <person name="Stajich J.E."/>
            <person name="Kennedy P.G."/>
        </authorList>
    </citation>
    <scope>NUCLEOTIDE SEQUENCE</scope>
    <source>
        <strain evidence="2">FC203</strain>
    </source>
</reference>
<dbReference type="RefSeq" id="XP_041224670.1">
    <property type="nucleotide sequence ID" value="XM_041361952.1"/>
</dbReference>
<keyword evidence="1" id="KW-0472">Membrane</keyword>
<evidence type="ECO:0000256" key="1">
    <source>
        <dbReference type="SAM" id="Phobius"/>
    </source>
</evidence>
<proteinExistence type="predicted"/>
<comment type="caution">
    <text evidence="2">The sequence shown here is derived from an EMBL/GenBank/DDBJ whole genome shotgun (WGS) entry which is preliminary data.</text>
</comment>
<dbReference type="Proteomes" id="UP001195769">
    <property type="component" value="Unassembled WGS sequence"/>
</dbReference>
<evidence type="ECO:0000313" key="3">
    <source>
        <dbReference type="Proteomes" id="UP001195769"/>
    </source>
</evidence>
<keyword evidence="1" id="KW-1133">Transmembrane helix</keyword>
<keyword evidence="3" id="KW-1185">Reference proteome</keyword>
<feature type="transmembrane region" description="Helical" evidence="1">
    <location>
        <begin position="101"/>
        <end position="123"/>
    </location>
</feature>
<dbReference type="GeneID" id="64656250"/>
<name>A0AAD4E3K4_9AGAM</name>
<gene>
    <name evidence="2" type="ORF">F5891DRAFT_1039596</name>
</gene>
<evidence type="ECO:0000313" key="2">
    <source>
        <dbReference type="EMBL" id="KAG1899094.1"/>
    </source>
</evidence>
<organism evidence="2 3">
    <name type="scientific">Suillus fuscotomentosus</name>
    <dbReference type="NCBI Taxonomy" id="1912939"/>
    <lineage>
        <taxon>Eukaryota</taxon>
        <taxon>Fungi</taxon>
        <taxon>Dikarya</taxon>
        <taxon>Basidiomycota</taxon>
        <taxon>Agaricomycotina</taxon>
        <taxon>Agaricomycetes</taxon>
        <taxon>Agaricomycetidae</taxon>
        <taxon>Boletales</taxon>
        <taxon>Suillineae</taxon>
        <taxon>Suillaceae</taxon>
        <taxon>Suillus</taxon>
    </lineage>
</organism>
<sequence>MGFFCIFLLGGRYVVSIQSRTFALPIFTFAVILVWRLYALHNQSKLILYVLLGLLLPIVALYIAVDAFLWSRPSAISVQEIIITPDIKYCTAFFHIGPMPAIYASIPVICYDICLVVLAITVLRKHLKERQECKMKPNTYVVMIVRYHVLYFVLNLATQIFMAIVWAHLTTVMLSFVLFFKDTAPLIIVPRLIISIWDTHANEDCVQISTMFENCVCWTLPTELEQPEVDSRV</sequence>
<feature type="transmembrane region" description="Helical" evidence="1">
    <location>
        <begin position="46"/>
        <end position="65"/>
    </location>
</feature>